<dbReference type="PANTHER" id="PTHR30489:SF0">
    <property type="entry name" value="LIPOPROTEIN-RELEASING SYSTEM TRANSMEMBRANE PROTEIN LOLE"/>
    <property type="match status" value="1"/>
</dbReference>
<dbReference type="RefSeq" id="WP_207047329.1">
    <property type="nucleotide sequence ID" value="NZ_JAFLNC010000005.1"/>
</dbReference>
<accession>A0ABS3F918</accession>
<dbReference type="Pfam" id="PF02687">
    <property type="entry name" value="FtsX"/>
    <property type="match status" value="1"/>
</dbReference>
<evidence type="ECO:0000259" key="9">
    <source>
        <dbReference type="Pfam" id="PF02687"/>
    </source>
</evidence>
<evidence type="ECO:0000313" key="11">
    <source>
        <dbReference type="EMBL" id="MBO0335013.1"/>
    </source>
</evidence>
<dbReference type="InterPro" id="IPR003838">
    <property type="entry name" value="ABC3_permease_C"/>
</dbReference>
<keyword evidence="11" id="KW-0449">Lipoprotein</keyword>
<dbReference type="Pfam" id="PF12704">
    <property type="entry name" value="MacB_PCD"/>
    <property type="match status" value="1"/>
</dbReference>
<keyword evidence="6 8" id="KW-1133">Transmembrane helix</keyword>
<dbReference type="InterPro" id="IPR025857">
    <property type="entry name" value="MacB_PCD"/>
</dbReference>
<comment type="similarity">
    <text evidence="2">Belongs to the ABC-4 integral membrane protein family. LolC/E subfamily.</text>
</comment>
<evidence type="ECO:0000256" key="8">
    <source>
        <dbReference type="SAM" id="Phobius"/>
    </source>
</evidence>
<keyword evidence="3" id="KW-0813">Transport</keyword>
<dbReference type="PANTHER" id="PTHR30489">
    <property type="entry name" value="LIPOPROTEIN-RELEASING SYSTEM TRANSMEMBRANE PROTEIN LOLE"/>
    <property type="match status" value="1"/>
</dbReference>
<feature type="domain" description="ABC3 transporter permease C-terminal" evidence="9">
    <location>
        <begin position="274"/>
        <end position="407"/>
    </location>
</feature>
<comment type="subcellular location">
    <subcellularLocation>
        <location evidence="1">Cell membrane</location>
        <topology evidence="1">Multi-pass membrane protein</topology>
    </subcellularLocation>
</comment>
<keyword evidence="4" id="KW-1003">Cell membrane</keyword>
<gene>
    <name evidence="11" type="ORF">J0X12_15410</name>
</gene>
<evidence type="ECO:0000313" key="12">
    <source>
        <dbReference type="Proteomes" id="UP000664761"/>
    </source>
</evidence>
<sequence>MFSRFEWTMALRYLRARRQEGFISVIATFSFLGIGLGVATLIIVMSVMNGFRAELLDRILGLNGHYEVRAPAQEPLVDFDGVVARLADIPDVVRVTPIVEGQVMASGKAASGALVRGISPNQLVSLDVLSTNIIEGSLETFGNDNSIILGYRLARTLGISAGDKVKLISANGTPTAFGTMPRVKTYDVAALFDTGMYEYDSGYIYMSLKAAQNYFRLGDGITALEVFAVDPDKALEIRREVIQAVNIRAFIYDWQQSRASFFNALEVERNVMFLILTLIILVAAFNIISSLIMLVKDKGRDIAILRTMGATRGMIMRVFFISGASIGVVGTLFGFLLGLGFCQNIDKIKGLIEGITGAELFSAEIYFLSRLPAKIDPVEVTTVVIMALVISLLATIYPSWRAARLDPVEALRYE</sequence>
<dbReference type="Proteomes" id="UP000664761">
    <property type="component" value="Unassembled WGS sequence"/>
</dbReference>
<evidence type="ECO:0000256" key="2">
    <source>
        <dbReference type="ARBA" id="ARBA00005236"/>
    </source>
</evidence>
<feature type="domain" description="MacB-like periplasmic core" evidence="10">
    <location>
        <begin position="30"/>
        <end position="241"/>
    </location>
</feature>
<dbReference type="EMBL" id="JAFLNC010000005">
    <property type="protein sequence ID" value="MBO0335013.1"/>
    <property type="molecule type" value="Genomic_DNA"/>
</dbReference>
<feature type="transmembrane region" description="Helical" evidence="8">
    <location>
        <begin position="380"/>
        <end position="400"/>
    </location>
</feature>
<dbReference type="InterPro" id="IPR011925">
    <property type="entry name" value="LolCE_TM"/>
</dbReference>
<keyword evidence="7 8" id="KW-0472">Membrane</keyword>
<evidence type="ECO:0000256" key="7">
    <source>
        <dbReference type="ARBA" id="ARBA00023136"/>
    </source>
</evidence>
<reference evidence="11 12" key="1">
    <citation type="submission" date="2021-03" db="EMBL/GenBank/DDBJ databases">
        <title>Sneathiella sp. CAU 1612 isolated from Kang Won-do.</title>
        <authorList>
            <person name="Kim W."/>
        </authorList>
    </citation>
    <scope>NUCLEOTIDE SEQUENCE [LARGE SCALE GENOMIC DNA]</scope>
    <source>
        <strain evidence="11 12">CAU 1612</strain>
    </source>
</reference>
<comment type="caution">
    <text evidence="11">The sequence shown here is derived from an EMBL/GenBank/DDBJ whole genome shotgun (WGS) entry which is preliminary data.</text>
</comment>
<feature type="transmembrane region" description="Helical" evidence="8">
    <location>
        <begin position="271"/>
        <end position="295"/>
    </location>
</feature>
<proteinExistence type="inferred from homology"/>
<keyword evidence="5 8" id="KW-0812">Transmembrane</keyword>
<evidence type="ECO:0000256" key="1">
    <source>
        <dbReference type="ARBA" id="ARBA00004651"/>
    </source>
</evidence>
<name>A0ABS3F918_9PROT</name>
<feature type="transmembrane region" description="Helical" evidence="8">
    <location>
        <begin position="21"/>
        <end position="48"/>
    </location>
</feature>
<organism evidence="11 12">
    <name type="scientific">Sneathiella sedimenti</name>
    <dbReference type="NCBI Taxonomy" id="2816034"/>
    <lineage>
        <taxon>Bacteria</taxon>
        <taxon>Pseudomonadati</taxon>
        <taxon>Pseudomonadota</taxon>
        <taxon>Alphaproteobacteria</taxon>
        <taxon>Sneathiellales</taxon>
        <taxon>Sneathiellaceae</taxon>
        <taxon>Sneathiella</taxon>
    </lineage>
</organism>
<feature type="transmembrane region" description="Helical" evidence="8">
    <location>
        <begin position="315"/>
        <end position="339"/>
    </location>
</feature>
<evidence type="ECO:0000256" key="3">
    <source>
        <dbReference type="ARBA" id="ARBA00022448"/>
    </source>
</evidence>
<evidence type="ECO:0000256" key="5">
    <source>
        <dbReference type="ARBA" id="ARBA00022692"/>
    </source>
</evidence>
<dbReference type="NCBIfam" id="TIGR02212">
    <property type="entry name" value="lolCE"/>
    <property type="match status" value="1"/>
</dbReference>
<evidence type="ECO:0000259" key="10">
    <source>
        <dbReference type="Pfam" id="PF12704"/>
    </source>
</evidence>
<evidence type="ECO:0000256" key="6">
    <source>
        <dbReference type="ARBA" id="ARBA00022989"/>
    </source>
</evidence>
<protein>
    <submittedName>
        <fullName evidence="11">Lipoprotein-releasing ABC transporter permease subunit</fullName>
    </submittedName>
</protein>
<evidence type="ECO:0000256" key="4">
    <source>
        <dbReference type="ARBA" id="ARBA00022475"/>
    </source>
</evidence>
<keyword evidence="12" id="KW-1185">Reference proteome</keyword>
<dbReference type="InterPro" id="IPR051447">
    <property type="entry name" value="Lipoprotein-release_system"/>
</dbReference>